<dbReference type="EMBL" id="CAEZYW010000280">
    <property type="protein sequence ID" value="CAB4755725.1"/>
    <property type="molecule type" value="Genomic_DNA"/>
</dbReference>
<evidence type="ECO:0000256" key="1">
    <source>
        <dbReference type="SAM" id="MobiDB-lite"/>
    </source>
</evidence>
<gene>
    <name evidence="2" type="ORF">UFOPK2786_01542</name>
</gene>
<organism evidence="2">
    <name type="scientific">freshwater metagenome</name>
    <dbReference type="NCBI Taxonomy" id="449393"/>
    <lineage>
        <taxon>unclassified sequences</taxon>
        <taxon>metagenomes</taxon>
        <taxon>ecological metagenomes</taxon>
    </lineage>
</organism>
<protein>
    <submittedName>
        <fullName evidence="2">Unannotated protein</fullName>
    </submittedName>
</protein>
<reference evidence="2" key="1">
    <citation type="submission" date="2020-05" db="EMBL/GenBank/DDBJ databases">
        <authorList>
            <person name="Chiriac C."/>
            <person name="Salcher M."/>
            <person name="Ghai R."/>
            <person name="Kavagutti S V."/>
        </authorList>
    </citation>
    <scope>NUCLEOTIDE SEQUENCE</scope>
</reference>
<accession>A0A6J6U8P8</accession>
<name>A0A6J6U8P8_9ZZZZ</name>
<feature type="region of interest" description="Disordered" evidence="1">
    <location>
        <begin position="89"/>
        <end position="112"/>
    </location>
</feature>
<sequence length="112" mass="12175">MTHLVRAPETAMIDNATDPRMSTVPVSFWARMMRSGSTTTPMLTSTSRSRGSLSESCFSARTLAIMRMTAIFANSEGWRVNPPGRSIHAWAPAISEPTPGTKGKMSENTDTP</sequence>
<evidence type="ECO:0000313" key="2">
    <source>
        <dbReference type="EMBL" id="CAB4755725.1"/>
    </source>
</evidence>
<dbReference type="AlphaFoldDB" id="A0A6J6U8P8"/>
<proteinExistence type="predicted"/>